<dbReference type="Proteomes" id="UP001151760">
    <property type="component" value="Unassembled WGS sequence"/>
</dbReference>
<comment type="caution">
    <text evidence="2">The sequence shown here is derived from an EMBL/GenBank/DDBJ whole genome shotgun (WGS) entry which is preliminary data.</text>
</comment>
<proteinExistence type="predicted"/>
<accession>A0ABQ5HEH5</accession>
<sequence>MSTPIIDLSPPKHVSFTTQELIFTATTKTTTTTIPLPPPPQQQSTTDSELAARVTTLEQKFSAFEKKSNTLDHTTQNLRFKVFTLELRDLPHKINQTVNEVVKEAVHVALQAPLRDRFRDLPKADMKEMLHQRMFESGSYKSHHEHVALYEALEVSMKRAQRGELLAENAKSRKRRRDYQDPPPPQPDSDPSKKRRHASDASGSSHPPVPQSSAWKTSDTREAPSSSSK</sequence>
<reference evidence="2" key="2">
    <citation type="submission" date="2022-01" db="EMBL/GenBank/DDBJ databases">
        <authorList>
            <person name="Yamashiro T."/>
            <person name="Shiraishi A."/>
            <person name="Satake H."/>
            <person name="Nakayama K."/>
        </authorList>
    </citation>
    <scope>NUCLEOTIDE SEQUENCE</scope>
</reference>
<evidence type="ECO:0000256" key="1">
    <source>
        <dbReference type="SAM" id="MobiDB-lite"/>
    </source>
</evidence>
<gene>
    <name evidence="2" type="ORF">Tco_1067255</name>
</gene>
<evidence type="ECO:0000313" key="2">
    <source>
        <dbReference type="EMBL" id="GJT85538.1"/>
    </source>
</evidence>
<reference evidence="2" key="1">
    <citation type="journal article" date="2022" name="Int. J. Mol. Sci.">
        <title>Draft Genome of Tanacetum Coccineum: Genomic Comparison of Closely Related Tanacetum-Family Plants.</title>
        <authorList>
            <person name="Yamashiro T."/>
            <person name="Shiraishi A."/>
            <person name="Nakayama K."/>
            <person name="Satake H."/>
        </authorList>
    </citation>
    <scope>NUCLEOTIDE SEQUENCE</scope>
</reference>
<dbReference type="EMBL" id="BQNB010019460">
    <property type="protein sequence ID" value="GJT85538.1"/>
    <property type="molecule type" value="Genomic_DNA"/>
</dbReference>
<organism evidence="2 3">
    <name type="scientific">Tanacetum coccineum</name>
    <dbReference type="NCBI Taxonomy" id="301880"/>
    <lineage>
        <taxon>Eukaryota</taxon>
        <taxon>Viridiplantae</taxon>
        <taxon>Streptophyta</taxon>
        <taxon>Embryophyta</taxon>
        <taxon>Tracheophyta</taxon>
        <taxon>Spermatophyta</taxon>
        <taxon>Magnoliopsida</taxon>
        <taxon>eudicotyledons</taxon>
        <taxon>Gunneridae</taxon>
        <taxon>Pentapetalae</taxon>
        <taxon>asterids</taxon>
        <taxon>campanulids</taxon>
        <taxon>Asterales</taxon>
        <taxon>Asteraceae</taxon>
        <taxon>Asteroideae</taxon>
        <taxon>Anthemideae</taxon>
        <taxon>Anthemidinae</taxon>
        <taxon>Tanacetum</taxon>
    </lineage>
</organism>
<keyword evidence="3" id="KW-1185">Reference proteome</keyword>
<name>A0ABQ5HEH5_9ASTR</name>
<evidence type="ECO:0000313" key="3">
    <source>
        <dbReference type="Proteomes" id="UP001151760"/>
    </source>
</evidence>
<feature type="region of interest" description="Disordered" evidence="1">
    <location>
        <begin position="167"/>
        <end position="229"/>
    </location>
</feature>
<feature type="compositionally biased region" description="Polar residues" evidence="1">
    <location>
        <begin position="201"/>
        <end position="229"/>
    </location>
</feature>
<protein>
    <submittedName>
        <fullName evidence="2">Uncharacterized protein</fullName>
    </submittedName>
</protein>